<evidence type="ECO:0008006" key="3">
    <source>
        <dbReference type="Google" id="ProtNLM"/>
    </source>
</evidence>
<dbReference type="PATRIC" id="fig|1188261.3.peg.1164"/>
<dbReference type="Proteomes" id="UP000017170">
    <property type="component" value="Unassembled WGS sequence"/>
</dbReference>
<sequence length="421" mass="48049">MNTHEIKKVLLAGMGPAAAQIAVLLTNSGVEQVDVVSRTKLKSREITAKITKSEFPMLQGKASISELDTEMTRLNDDWDTIIYCTPNSAYADLTRKLNECDCPHLKRIILLSPGIGDNALVKRLLHKKADVISLSTYFAATKWQDYETLTTITKNVKNKIYLGSSEGKVSDSILMLKKIFTQVGIHAEVTENALTSESRSITTYVHPPFFMNSFALNEIFFGSGPYKSMYKVYPEGPLTPQVTRDMVLLWKEITELLSTFGVNPLELIRFLNDDNYPVPEYLLPRELIDGFMTMSQKEQEYALFVRYTGLLIDPFSSPDQNGHYFDFSRVPLNRIFKQGEDWIIPRIPLEDYMKVKRLVMLGEALEMEMPTAQRLTQTFEKYVSQAKLKNISTIDLEHMYNQLIQETALIYQQLHQRGIGV</sequence>
<dbReference type="EMBL" id="ATAE01000009">
    <property type="protein sequence ID" value="ERN54070.1"/>
    <property type="molecule type" value="Genomic_DNA"/>
</dbReference>
<accession>U6ST31</accession>
<organism evidence="1 2">
    <name type="scientific">Alkalihalophilus marmarensis DSM 21297</name>
    <dbReference type="NCBI Taxonomy" id="1188261"/>
    <lineage>
        <taxon>Bacteria</taxon>
        <taxon>Bacillati</taxon>
        <taxon>Bacillota</taxon>
        <taxon>Bacilli</taxon>
        <taxon>Bacillales</taxon>
        <taxon>Bacillaceae</taxon>
        <taxon>Alkalihalophilus</taxon>
    </lineage>
</organism>
<reference evidence="1 2" key="1">
    <citation type="journal article" date="2013" name="Genome Announc.">
        <title>Genome Sequence of the Extreme Obligate Alkaliphile Bacillus marmarensis Strain DSM 21297.</title>
        <authorList>
            <person name="Wernick D.G."/>
            <person name="Choi K.Y."/>
            <person name="Tat C.A."/>
            <person name="Lafontaine Rivera J.G."/>
            <person name="Liao J.C."/>
        </authorList>
    </citation>
    <scope>NUCLEOTIDE SEQUENCE [LARGE SCALE GENOMIC DNA]</scope>
    <source>
        <strain evidence="1 2">DSM 21297</strain>
    </source>
</reference>
<keyword evidence="2" id="KW-1185">Reference proteome</keyword>
<dbReference type="Gene3D" id="3.40.50.720">
    <property type="entry name" value="NAD(P)-binding Rossmann-like Domain"/>
    <property type="match status" value="1"/>
</dbReference>
<dbReference type="SUPFAM" id="SSF51735">
    <property type="entry name" value="NAD(P)-binding Rossmann-fold domains"/>
    <property type="match status" value="1"/>
</dbReference>
<evidence type="ECO:0000313" key="1">
    <source>
        <dbReference type="EMBL" id="ERN54070.1"/>
    </source>
</evidence>
<dbReference type="Pfam" id="PF10100">
    <property type="entry name" value="Staph_opine_DH"/>
    <property type="match status" value="1"/>
</dbReference>
<comment type="caution">
    <text evidence="1">The sequence shown here is derived from an EMBL/GenBank/DDBJ whole genome shotgun (WGS) entry which is preliminary data.</text>
</comment>
<evidence type="ECO:0000313" key="2">
    <source>
        <dbReference type="Proteomes" id="UP000017170"/>
    </source>
</evidence>
<dbReference type="AlphaFoldDB" id="U6ST31"/>
<gene>
    <name evidence="1" type="ORF">A33I_08855</name>
</gene>
<dbReference type="InterPro" id="IPR016935">
    <property type="entry name" value="Opine_metallophore_DH"/>
</dbReference>
<name>U6ST31_9BACI</name>
<dbReference type="RefSeq" id="WP_022627486.1">
    <property type="nucleotide sequence ID" value="NZ_ATAE01000009.1"/>
</dbReference>
<protein>
    <recommendedName>
        <fullName evidence="3">DUF2338 domain-containing protein</fullName>
    </recommendedName>
</protein>
<dbReference type="InterPro" id="IPR036291">
    <property type="entry name" value="NAD(P)-bd_dom_sf"/>
</dbReference>
<proteinExistence type="predicted"/>